<geneLocation type="plasmid" evidence="2">
    <name>pnfsy04</name>
</geneLocation>
<proteinExistence type="predicted"/>
<evidence type="ECO:0000313" key="1">
    <source>
        <dbReference type="EMBL" id="AUB43237.1"/>
    </source>
</evidence>
<protein>
    <submittedName>
        <fullName evidence="1">Uncharacterized protein</fullName>
    </submittedName>
</protein>
<dbReference type="EMBL" id="CP024789">
    <property type="protein sequence ID" value="AUB43237.1"/>
    <property type="molecule type" value="Genomic_DNA"/>
</dbReference>
<sequence length="82" mass="9803">MDFRLDPNAKAEELWQPEGASYYNGELILQPQQRWTQQQKLELLDWHPMFTGKCPQCGAFFDRDYTSRVHWDCECGWMDDSI</sequence>
<keyword evidence="1" id="KW-0614">Plasmid</keyword>
<evidence type="ECO:0000313" key="2">
    <source>
        <dbReference type="Proteomes" id="UP000232003"/>
    </source>
</evidence>
<accession>A0A2K8T6A6</accession>
<reference evidence="1 2" key="1">
    <citation type="submission" date="2017-11" db="EMBL/GenBank/DDBJ databases">
        <title>Complete genome of a free-living desiccation-tolerant cyanobacterium and its photosynthetic adaptation to extreme terrestrial habitat.</title>
        <authorList>
            <person name="Shang J."/>
        </authorList>
    </citation>
    <scope>NUCLEOTIDE SEQUENCE [LARGE SCALE GENOMIC DNA]</scope>
    <source>
        <strain evidence="1 2">CCNUN1</strain>
        <plasmid evidence="2">pnfsy04</plasmid>
    </source>
</reference>
<dbReference type="Proteomes" id="UP000232003">
    <property type="component" value="Plasmid pNFSY04"/>
</dbReference>
<organism evidence="1 2">
    <name type="scientific">Nostoc flagelliforme CCNUN1</name>
    <dbReference type="NCBI Taxonomy" id="2038116"/>
    <lineage>
        <taxon>Bacteria</taxon>
        <taxon>Bacillati</taxon>
        <taxon>Cyanobacteriota</taxon>
        <taxon>Cyanophyceae</taxon>
        <taxon>Nostocales</taxon>
        <taxon>Nostocaceae</taxon>
        <taxon>Nostoc</taxon>
    </lineage>
</organism>
<dbReference type="AlphaFoldDB" id="A0A2K8T6A6"/>
<keyword evidence="2" id="KW-1185">Reference proteome</keyword>
<name>A0A2K8T6A6_9NOSO</name>
<dbReference type="KEGG" id="nfl:COO91_09410"/>
<dbReference type="RefSeq" id="WP_318670641.1">
    <property type="nucleotide sequence ID" value="NZ_CAWNNC010000005.1"/>
</dbReference>
<gene>
    <name evidence="1" type="ORF">COO91_09410</name>
</gene>